<sequence length="107" mass="11920">MGVSFLKIKGGNGALKWLKTGREKGHLLAEKCISQAQFLFSKKGADQGNFFAVMEIGLVVYKWEEKRSDYVARWGVFCWVFGAAVGWFFCLLGEDLLGQYLAANEGS</sequence>
<name>A0ABD1UPD4_9LAMI</name>
<protein>
    <submittedName>
        <fullName evidence="2">Uncharacterized protein</fullName>
    </submittedName>
</protein>
<proteinExistence type="predicted"/>
<comment type="caution">
    <text evidence="2">The sequence shown here is derived from an EMBL/GenBank/DDBJ whole genome shotgun (WGS) entry which is preliminary data.</text>
</comment>
<gene>
    <name evidence="2" type="ORF">Adt_11362</name>
</gene>
<organism evidence="2 3">
    <name type="scientific">Abeliophyllum distichum</name>
    <dbReference type="NCBI Taxonomy" id="126358"/>
    <lineage>
        <taxon>Eukaryota</taxon>
        <taxon>Viridiplantae</taxon>
        <taxon>Streptophyta</taxon>
        <taxon>Embryophyta</taxon>
        <taxon>Tracheophyta</taxon>
        <taxon>Spermatophyta</taxon>
        <taxon>Magnoliopsida</taxon>
        <taxon>eudicotyledons</taxon>
        <taxon>Gunneridae</taxon>
        <taxon>Pentapetalae</taxon>
        <taxon>asterids</taxon>
        <taxon>lamiids</taxon>
        <taxon>Lamiales</taxon>
        <taxon>Oleaceae</taxon>
        <taxon>Forsythieae</taxon>
        <taxon>Abeliophyllum</taxon>
    </lineage>
</organism>
<reference evidence="3" key="1">
    <citation type="submission" date="2024-07" db="EMBL/GenBank/DDBJ databases">
        <title>Two chromosome-level genome assemblies of Korean endemic species Abeliophyllum distichum and Forsythia ovata (Oleaceae).</title>
        <authorList>
            <person name="Jang H."/>
        </authorList>
    </citation>
    <scope>NUCLEOTIDE SEQUENCE [LARGE SCALE GENOMIC DNA]</scope>
</reference>
<evidence type="ECO:0000256" key="1">
    <source>
        <dbReference type="SAM" id="Phobius"/>
    </source>
</evidence>
<dbReference type="Proteomes" id="UP001604336">
    <property type="component" value="Unassembled WGS sequence"/>
</dbReference>
<keyword evidence="1" id="KW-0812">Transmembrane</keyword>
<evidence type="ECO:0000313" key="2">
    <source>
        <dbReference type="EMBL" id="KAL2526308.1"/>
    </source>
</evidence>
<accession>A0ABD1UPD4</accession>
<dbReference type="AlphaFoldDB" id="A0ABD1UPD4"/>
<feature type="transmembrane region" description="Helical" evidence="1">
    <location>
        <begin position="70"/>
        <end position="89"/>
    </location>
</feature>
<keyword evidence="1" id="KW-1133">Transmembrane helix</keyword>
<keyword evidence="3" id="KW-1185">Reference proteome</keyword>
<dbReference type="EMBL" id="JBFOLK010000003">
    <property type="protein sequence ID" value="KAL2526308.1"/>
    <property type="molecule type" value="Genomic_DNA"/>
</dbReference>
<keyword evidence="1" id="KW-0472">Membrane</keyword>
<evidence type="ECO:0000313" key="3">
    <source>
        <dbReference type="Proteomes" id="UP001604336"/>
    </source>
</evidence>